<sequence>MKETDRIVASEDDKKRNFVLIPLTGVYLLAMLVTLSDLGGDFPFMGRLCKGDEAEHLIFANSIVSLYLIVGILKRQRLTLWLLIAYNFAASASGMANLIMLPVQQVVTASGALVPDYGYRINAFCVFLLFLLLNVFLYFHKDRFDNKSIYLW</sequence>
<feature type="transmembrane region" description="Helical" evidence="1">
    <location>
        <begin position="80"/>
        <end position="101"/>
    </location>
</feature>
<organism evidence="2 3">
    <name type="scientific">Geomonas propionica</name>
    <dbReference type="NCBI Taxonomy" id="2798582"/>
    <lineage>
        <taxon>Bacteria</taxon>
        <taxon>Pseudomonadati</taxon>
        <taxon>Thermodesulfobacteriota</taxon>
        <taxon>Desulfuromonadia</taxon>
        <taxon>Geobacterales</taxon>
        <taxon>Geobacteraceae</taxon>
        <taxon>Geomonas</taxon>
    </lineage>
</organism>
<comment type="caution">
    <text evidence="2">The sequence shown here is derived from an EMBL/GenBank/DDBJ whole genome shotgun (WGS) entry which is preliminary data.</text>
</comment>
<name>A0ABS0YXM2_9BACT</name>
<keyword evidence="1" id="KW-1133">Transmembrane helix</keyword>
<dbReference type="Proteomes" id="UP000641025">
    <property type="component" value="Unassembled WGS sequence"/>
</dbReference>
<evidence type="ECO:0000313" key="3">
    <source>
        <dbReference type="Proteomes" id="UP000641025"/>
    </source>
</evidence>
<evidence type="ECO:0000256" key="1">
    <source>
        <dbReference type="SAM" id="Phobius"/>
    </source>
</evidence>
<feature type="transmembrane region" description="Helical" evidence="1">
    <location>
        <begin position="56"/>
        <end position="73"/>
    </location>
</feature>
<keyword evidence="1" id="KW-0812">Transmembrane</keyword>
<evidence type="ECO:0000313" key="2">
    <source>
        <dbReference type="EMBL" id="MBJ6802725.1"/>
    </source>
</evidence>
<dbReference type="EMBL" id="JAEMHK010000024">
    <property type="protein sequence ID" value="MBJ6802725.1"/>
    <property type="molecule type" value="Genomic_DNA"/>
</dbReference>
<proteinExistence type="predicted"/>
<dbReference type="RefSeq" id="WP_199397195.1">
    <property type="nucleotide sequence ID" value="NZ_JAEMHK010000024.1"/>
</dbReference>
<feature type="transmembrane region" description="Helical" evidence="1">
    <location>
        <begin position="121"/>
        <end position="139"/>
    </location>
</feature>
<keyword evidence="3" id="KW-1185">Reference proteome</keyword>
<accession>A0ABS0YXM2</accession>
<reference evidence="2 3" key="1">
    <citation type="submission" date="2020-12" db="EMBL/GenBank/DDBJ databases">
        <title>Geomonas sp. Red259, isolated from paddy soil.</title>
        <authorList>
            <person name="Xu Z."/>
            <person name="Zhang Z."/>
            <person name="Masuda Y."/>
            <person name="Itoh H."/>
            <person name="Senoo K."/>
        </authorList>
    </citation>
    <scope>NUCLEOTIDE SEQUENCE [LARGE SCALE GENOMIC DNA]</scope>
    <source>
        <strain evidence="2 3">Red259</strain>
    </source>
</reference>
<gene>
    <name evidence="2" type="ORF">JFN90_21555</name>
</gene>
<protein>
    <submittedName>
        <fullName evidence="2">Uncharacterized protein</fullName>
    </submittedName>
</protein>
<keyword evidence="1" id="KW-0472">Membrane</keyword>
<feature type="transmembrane region" description="Helical" evidence="1">
    <location>
        <begin position="18"/>
        <end position="36"/>
    </location>
</feature>